<dbReference type="EMBL" id="JAOSLC020000003">
    <property type="protein sequence ID" value="MDD7914756.1"/>
    <property type="molecule type" value="Genomic_DNA"/>
</dbReference>
<dbReference type="Pfam" id="PF00702">
    <property type="entry name" value="Hydrolase"/>
    <property type="match status" value="1"/>
</dbReference>
<dbReference type="PANTHER" id="PTHR47478">
    <property type="match status" value="1"/>
</dbReference>
<dbReference type="NCBIfam" id="TIGR02254">
    <property type="entry name" value="YjjG_YfnB"/>
    <property type="match status" value="1"/>
</dbReference>
<dbReference type="NCBIfam" id="TIGR01549">
    <property type="entry name" value="HAD-SF-IA-v1"/>
    <property type="match status" value="1"/>
</dbReference>
<gene>
    <name evidence="1" type="ORF">N5A56_010165</name>
</gene>
<evidence type="ECO:0000313" key="2">
    <source>
        <dbReference type="Proteomes" id="UP001151478"/>
    </source>
</evidence>
<dbReference type="Gene3D" id="1.10.150.240">
    <property type="entry name" value="Putative phosphatase, domain 2"/>
    <property type="match status" value="1"/>
</dbReference>
<reference evidence="1" key="1">
    <citation type="submission" date="2023-02" db="EMBL/GenBank/DDBJ databases">
        <title>Polaribacter ponticola sp. nov., isolated from seawater.</title>
        <authorList>
            <person name="Baek J.H."/>
            <person name="Kim J.M."/>
            <person name="Choi D.G."/>
            <person name="Jeon C.O."/>
        </authorList>
    </citation>
    <scope>NUCLEOTIDE SEQUENCE</scope>
    <source>
        <strain evidence="1">MSW5</strain>
    </source>
</reference>
<dbReference type="InterPro" id="IPR006439">
    <property type="entry name" value="HAD-SF_hydro_IA"/>
</dbReference>
<accession>A0ABT5S9F7</accession>
<sequence>MGIKHVFFDLDHTLWDFERNSDLTFQKIFKKQKIELNLNIFLEVYKPINFQYWRLYREEKVTKSELRYQRLKKTFDAVNYTISDVLIDEIANQYIEFLPHFNYLFEGTFEILDYLKDKYVLHIITNGFEEVQTKKMESSKILHYFDAIITSESVGVKKPNPKVFHHALKVAGAKQENSIMIGDSIEADVLGAINIGLEAIHCNFDHKKNIDYNFKSITSLLELKQYL</sequence>
<name>A0ABT5S9F7_9FLAO</name>
<keyword evidence="2" id="KW-1185">Reference proteome</keyword>
<dbReference type="InterPro" id="IPR011951">
    <property type="entry name" value="HAD-SF_hydro_IA_YjjG/PynA"/>
</dbReference>
<dbReference type="PANTHER" id="PTHR47478:SF1">
    <property type="entry name" value="PYRIMIDINE 5'-NUCLEOTIDASE YJJG"/>
    <property type="match status" value="1"/>
</dbReference>
<evidence type="ECO:0000313" key="1">
    <source>
        <dbReference type="EMBL" id="MDD7914756.1"/>
    </source>
</evidence>
<dbReference type="InterPro" id="IPR052550">
    <property type="entry name" value="Pyrimidine_5'-ntase_YjjG"/>
</dbReference>
<protein>
    <submittedName>
        <fullName evidence="1">YjjG family noncanonical pyrimidine nucleotidase</fullName>
    </submittedName>
</protein>
<dbReference type="Gene3D" id="3.40.50.1000">
    <property type="entry name" value="HAD superfamily/HAD-like"/>
    <property type="match status" value="1"/>
</dbReference>
<dbReference type="InterPro" id="IPR036412">
    <property type="entry name" value="HAD-like_sf"/>
</dbReference>
<dbReference type="PRINTS" id="PR00413">
    <property type="entry name" value="HADHALOGNASE"/>
</dbReference>
<comment type="caution">
    <text evidence="1">The sequence shown here is derived from an EMBL/GenBank/DDBJ whole genome shotgun (WGS) entry which is preliminary data.</text>
</comment>
<organism evidence="1 2">
    <name type="scientific">Polaribacter ponticola</name>
    <dbReference type="NCBI Taxonomy" id="2978475"/>
    <lineage>
        <taxon>Bacteria</taxon>
        <taxon>Pseudomonadati</taxon>
        <taxon>Bacteroidota</taxon>
        <taxon>Flavobacteriia</taxon>
        <taxon>Flavobacteriales</taxon>
        <taxon>Flavobacteriaceae</taxon>
    </lineage>
</organism>
<dbReference type="Proteomes" id="UP001151478">
    <property type="component" value="Unassembled WGS sequence"/>
</dbReference>
<dbReference type="SFLD" id="SFLDS00003">
    <property type="entry name" value="Haloacid_Dehalogenase"/>
    <property type="match status" value="1"/>
</dbReference>
<dbReference type="RefSeq" id="WP_265725358.1">
    <property type="nucleotide sequence ID" value="NZ_JAOSLC020000003.1"/>
</dbReference>
<dbReference type="SFLD" id="SFLDG01129">
    <property type="entry name" value="C1.5:_HAD__Beta-PGM__Phosphata"/>
    <property type="match status" value="1"/>
</dbReference>
<dbReference type="SUPFAM" id="SSF56784">
    <property type="entry name" value="HAD-like"/>
    <property type="match status" value="1"/>
</dbReference>
<dbReference type="InterPro" id="IPR023214">
    <property type="entry name" value="HAD_sf"/>
</dbReference>
<dbReference type="InterPro" id="IPR023198">
    <property type="entry name" value="PGP-like_dom2"/>
</dbReference>
<proteinExistence type="predicted"/>